<proteinExistence type="predicted"/>
<dbReference type="InterPro" id="IPR017850">
    <property type="entry name" value="Alkaline_phosphatase_core_sf"/>
</dbReference>
<dbReference type="InterPro" id="IPR000917">
    <property type="entry name" value="Sulfatase_N"/>
</dbReference>
<comment type="subcellular location">
    <subcellularLocation>
        <location evidence="1">Cell membrane</location>
        <topology evidence="1">Multi-pass membrane protein</topology>
    </subcellularLocation>
</comment>
<dbReference type="EMBL" id="FKIF01000010">
    <property type="protein sequence ID" value="SAI74820.1"/>
    <property type="molecule type" value="Genomic_DNA"/>
</dbReference>
<dbReference type="Gene3D" id="3.40.720.10">
    <property type="entry name" value="Alkaline Phosphatase, subunit A"/>
    <property type="match status" value="1"/>
</dbReference>
<evidence type="ECO:0000313" key="9">
    <source>
        <dbReference type="Proteomes" id="UP000076848"/>
    </source>
</evidence>
<dbReference type="Proteomes" id="UP000076848">
    <property type="component" value="Unassembled WGS sequence"/>
</dbReference>
<evidence type="ECO:0000256" key="5">
    <source>
        <dbReference type="ARBA" id="ARBA00023136"/>
    </source>
</evidence>
<dbReference type="InterPro" id="IPR050448">
    <property type="entry name" value="OpgB/LTA_synthase_biosynth"/>
</dbReference>
<evidence type="ECO:0000313" key="8">
    <source>
        <dbReference type="EMBL" id="SAI74820.1"/>
    </source>
</evidence>
<dbReference type="PANTHER" id="PTHR47371:SF3">
    <property type="entry name" value="PHOSPHOGLYCEROL TRANSFERASE I"/>
    <property type="match status" value="1"/>
</dbReference>
<evidence type="ECO:0000256" key="3">
    <source>
        <dbReference type="ARBA" id="ARBA00022692"/>
    </source>
</evidence>
<dbReference type="CDD" id="cd16015">
    <property type="entry name" value="LTA_synthase"/>
    <property type="match status" value="1"/>
</dbReference>
<reference evidence="8 9" key="1">
    <citation type="submission" date="2016-04" db="EMBL/GenBank/DDBJ databases">
        <authorList>
            <consortium name="Pathogen Informatics"/>
        </authorList>
    </citation>
    <scope>NUCLEOTIDE SEQUENCE [LARGE SCALE GENOMIC DNA]</scope>
    <source>
        <strain evidence="8 9">H050680373</strain>
    </source>
</reference>
<feature type="domain" description="Sulfatase N-terminal" evidence="7">
    <location>
        <begin position="236"/>
        <end position="521"/>
    </location>
</feature>
<dbReference type="SUPFAM" id="SSF53649">
    <property type="entry name" value="Alkaline phosphatase-like"/>
    <property type="match status" value="1"/>
</dbReference>
<accession>A0A157SWH9</accession>
<evidence type="ECO:0000259" key="7">
    <source>
        <dbReference type="Pfam" id="PF00884"/>
    </source>
</evidence>
<dbReference type="STRING" id="288768.SAMEA3906486_05538"/>
<organism evidence="8 9">
    <name type="scientific">Bordetella ansorpii</name>
    <dbReference type="NCBI Taxonomy" id="288768"/>
    <lineage>
        <taxon>Bacteria</taxon>
        <taxon>Pseudomonadati</taxon>
        <taxon>Pseudomonadota</taxon>
        <taxon>Betaproteobacteria</taxon>
        <taxon>Burkholderiales</taxon>
        <taxon>Alcaligenaceae</taxon>
        <taxon>Bordetella</taxon>
    </lineage>
</organism>
<keyword evidence="5 6" id="KW-0472">Membrane</keyword>
<protein>
    <submittedName>
        <fullName evidence="8">Sulfatase</fullName>
    </submittedName>
</protein>
<feature type="transmembrane region" description="Helical" evidence="6">
    <location>
        <begin position="39"/>
        <end position="60"/>
    </location>
</feature>
<keyword evidence="9" id="KW-1185">Reference proteome</keyword>
<evidence type="ECO:0000256" key="1">
    <source>
        <dbReference type="ARBA" id="ARBA00004651"/>
    </source>
</evidence>
<evidence type="ECO:0000256" key="4">
    <source>
        <dbReference type="ARBA" id="ARBA00022989"/>
    </source>
</evidence>
<evidence type="ECO:0000256" key="2">
    <source>
        <dbReference type="ARBA" id="ARBA00022475"/>
    </source>
</evidence>
<sequence>MAEAIWLHLAWPYLAGLALSLGMEGLLVPRPLPPWSRPACAVAVHLGLWTLVFALEMMLFRRPYFAMGNVLAIQGVIVLVSHAKYQALREPFIFQDFEYFTDAIRHPRLYLPFFGAWRALAALAGYGVALWAGLSLERAMPAEPQISLWAFHVQMAVLAGAGYGTARLAGRALGASFDATDDLRRLGMAGVLWAYGRAERASVHALRQTAPFATQVRPPRVELASAKAGAPSESLPDLVVIQSESFFDVRRVYAQVRRDLLPNFDQLVRESAWHGELRVGAWGANTVRSEFGFLTGLRPEALGVHAYNPYRRLGRLGFPTIASHLRQMGYRTVCLHPYHRNFYRRDQVLPMLGFDHFIGLEAFAQARREGAYVSDAAVAQHLLHLLRGSPDRPLYVHVITMENHGPLHWEAVQESEAPLYLQEAIPSECRDLVAYARHLRNADHMFGVVRQALREPRTRPAALCLFGDHVPIMPAVYDRLGQVSGTTDYLVWSSNGRIHDASPRTLHVADLASTYLETMNIPSPPVSSG</sequence>
<dbReference type="GO" id="GO:0005886">
    <property type="term" value="C:plasma membrane"/>
    <property type="evidence" value="ECO:0007669"/>
    <property type="project" value="UniProtKB-SubCell"/>
</dbReference>
<gene>
    <name evidence="8" type="primary">wcbQ</name>
    <name evidence="8" type="ORF">SAMEA3906486_05538</name>
</gene>
<dbReference type="PANTHER" id="PTHR47371">
    <property type="entry name" value="LIPOTEICHOIC ACID SYNTHASE"/>
    <property type="match status" value="1"/>
</dbReference>
<feature type="transmembrane region" description="Helical" evidence="6">
    <location>
        <begin position="6"/>
        <end position="27"/>
    </location>
</feature>
<dbReference type="Pfam" id="PF00884">
    <property type="entry name" value="Sulfatase"/>
    <property type="match status" value="1"/>
</dbReference>
<dbReference type="AlphaFoldDB" id="A0A157SWH9"/>
<feature type="transmembrane region" description="Helical" evidence="6">
    <location>
        <begin position="109"/>
        <end position="134"/>
    </location>
</feature>
<keyword evidence="2" id="KW-1003">Cell membrane</keyword>
<dbReference type="OrthoDB" id="5363296at2"/>
<keyword evidence="3 6" id="KW-0812">Transmembrane</keyword>
<evidence type="ECO:0000256" key="6">
    <source>
        <dbReference type="SAM" id="Phobius"/>
    </source>
</evidence>
<keyword evidence="4 6" id="KW-1133">Transmembrane helix</keyword>
<dbReference type="RefSeq" id="WP_066134619.1">
    <property type="nucleotide sequence ID" value="NZ_FKIF01000010.1"/>
</dbReference>
<name>A0A157SWH9_9BORD</name>